<sequence>MRVRHAVRPQWALFCLFPVHLHKGVKFYKTLILLSIPNHASSIRAQASLENSLPTLSPSCSYLLRYFAMDPRLDTDGWLALTGLHFCISPDRDSHLARYAGLCPAQRREKSWLVGLKSLPMENAPLHHHYPTKFFHGVLLQLPDALRRYLIAIGQFS</sequence>
<gene>
    <name evidence="1" type="ORF">BECKLFY1418B_GA0070995_103715</name>
</gene>
<protein>
    <submittedName>
        <fullName evidence="1">Uncharacterized protein</fullName>
    </submittedName>
</protein>
<name>A0A450UJB2_9GAMM</name>
<reference evidence="1" key="1">
    <citation type="submission" date="2019-02" db="EMBL/GenBank/DDBJ databases">
        <authorList>
            <person name="Gruber-Vodicka R. H."/>
            <person name="Seah K. B. B."/>
        </authorList>
    </citation>
    <scope>NUCLEOTIDE SEQUENCE</scope>
    <source>
        <strain evidence="1">BECK_M7</strain>
    </source>
</reference>
<organism evidence="1">
    <name type="scientific">Candidatus Kentrum sp. LFY</name>
    <dbReference type="NCBI Taxonomy" id="2126342"/>
    <lineage>
        <taxon>Bacteria</taxon>
        <taxon>Pseudomonadati</taxon>
        <taxon>Pseudomonadota</taxon>
        <taxon>Gammaproteobacteria</taxon>
        <taxon>Candidatus Kentrum</taxon>
    </lineage>
</organism>
<proteinExistence type="predicted"/>
<dbReference type="EMBL" id="CAADFF010000037">
    <property type="protein sequence ID" value="VFJ92597.1"/>
    <property type="molecule type" value="Genomic_DNA"/>
</dbReference>
<accession>A0A450UJB2</accession>
<evidence type="ECO:0000313" key="1">
    <source>
        <dbReference type="EMBL" id="VFJ92597.1"/>
    </source>
</evidence>
<dbReference type="AlphaFoldDB" id="A0A450UJB2"/>